<dbReference type="Pfam" id="PF17517">
    <property type="entry name" value="IgGFc_binding"/>
    <property type="match status" value="1"/>
</dbReference>
<dbReference type="InterPro" id="IPR036383">
    <property type="entry name" value="TSP1_rpt_sf"/>
</dbReference>
<dbReference type="Gene3D" id="2.20.100.10">
    <property type="entry name" value="Thrombospondin type-1 (TSP1) repeat"/>
    <property type="match status" value="1"/>
</dbReference>
<keyword evidence="3" id="KW-1185">Reference proteome</keyword>
<dbReference type="Proteomes" id="UP000596742">
    <property type="component" value="Unassembled WGS sequence"/>
</dbReference>
<dbReference type="SUPFAM" id="SSF82895">
    <property type="entry name" value="TSP-1 type 1 repeat"/>
    <property type="match status" value="1"/>
</dbReference>
<dbReference type="AlphaFoldDB" id="A0A8B6FVB5"/>
<dbReference type="InterPro" id="IPR000884">
    <property type="entry name" value="TSP1_rpt"/>
</dbReference>
<dbReference type="PANTHER" id="PTHR46534:SF1">
    <property type="entry name" value="IGGFC-BINDING PROTEIN N-TERMINAL DOMAIN-CONTAINING PROTEIN"/>
    <property type="match status" value="1"/>
</dbReference>
<organism evidence="2 3">
    <name type="scientific">Mytilus galloprovincialis</name>
    <name type="common">Mediterranean mussel</name>
    <dbReference type="NCBI Taxonomy" id="29158"/>
    <lineage>
        <taxon>Eukaryota</taxon>
        <taxon>Metazoa</taxon>
        <taxon>Spiralia</taxon>
        <taxon>Lophotrochozoa</taxon>
        <taxon>Mollusca</taxon>
        <taxon>Bivalvia</taxon>
        <taxon>Autobranchia</taxon>
        <taxon>Pteriomorphia</taxon>
        <taxon>Mytilida</taxon>
        <taxon>Mytiloidea</taxon>
        <taxon>Mytilidae</taxon>
        <taxon>Mytilinae</taxon>
        <taxon>Mytilus</taxon>
    </lineage>
</organism>
<dbReference type="EMBL" id="UYJE01007549">
    <property type="protein sequence ID" value="VDI55875.1"/>
    <property type="molecule type" value="Genomic_DNA"/>
</dbReference>
<feature type="domain" description="IgGFc-binding protein N-terminal" evidence="1">
    <location>
        <begin position="1"/>
        <end position="169"/>
    </location>
</feature>
<reference evidence="2" key="1">
    <citation type="submission" date="2018-11" db="EMBL/GenBank/DDBJ databases">
        <authorList>
            <person name="Alioto T."/>
            <person name="Alioto T."/>
        </authorList>
    </citation>
    <scope>NUCLEOTIDE SEQUENCE</scope>
</reference>
<protein>
    <recommendedName>
        <fullName evidence="1">IgGFc-binding protein N-terminal domain-containing protein</fullName>
    </recommendedName>
</protein>
<proteinExistence type="predicted"/>
<gene>
    <name evidence="2" type="ORF">MGAL_10B029173</name>
</gene>
<dbReference type="PANTHER" id="PTHR46534">
    <property type="entry name" value="IGGFC_BINDING DOMAIN-CONTAINING PROTEIN"/>
    <property type="match status" value="1"/>
</dbReference>
<comment type="caution">
    <text evidence="2">The sequence shown here is derived from an EMBL/GenBank/DDBJ whole genome shotgun (WGS) entry which is preliminary data.</text>
</comment>
<evidence type="ECO:0000313" key="3">
    <source>
        <dbReference type="Proteomes" id="UP000596742"/>
    </source>
</evidence>
<accession>A0A8B6FVB5</accession>
<dbReference type="OrthoDB" id="6136119at2759"/>
<evidence type="ECO:0000259" key="1">
    <source>
        <dbReference type="Pfam" id="PF17517"/>
    </source>
</evidence>
<dbReference type="InterPro" id="IPR035234">
    <property type="entry name" value="IgGFc-bd_N"/>
</dbReference>
<dbReference type="PROSITE" id="PS50092">
    <property type="entry name" value="TSP1"/>
    <property type="match status" value="1"/>
</dbReference>
<name>A0A8B6FVB5_MYTGA</name>
<dbReference type="Pfam" id="PF00090">
    <property type="entry name" value="TSP_1"/>
    <property type="match status" value="1"/>
</dbReference>
<sequence length="270" mass="30084">MGRKFMTAPIPKRTVGNYCRIVAIEDNTEVRIAGSSSLILAKAGDWNQITLPSSSYKSINATKPVCIVQFVLGLTVISDSTDASMLIIPPYELFNSKYTFATAEYSHPEYFRYEHQVMLEIDSTKKDGLLLEENPLPKTTLWNPIEKTPMVGTYVDISRGFHTVVHKDSYTIIGSYLYEHAYHESYALPTGMRLAKINAIRFLTNVICSTDDDDDGRLEEDCTDPITVDGFCGSWGPWSGSCSVTCGKGVQFRIRTCDNPAPTYKGKSLT</sequence>
<evidence type="ECO:0000313" key="2">
    <source>
        <dbReference type="EMBL" id="VDI55875.1"/>
    </source>
</evidence>